<dbReference type="Proteomes" id="UP001162780">
    <property type="component" value="Chromosome"/>
</dbReference>
<evidence type="ECO:0000256" key="3">
    <source>
        <dbReference type="SAM" id="SignalP"/>
    </source>
</evidence>
<keyword evidence="3" id="KW-0732">Signal</keyword>
<evidence type="ECO:0000256" key="1">
    <source>
        <dbReference type="SAM" id="MobiDB-lite"/>
    </source>
</evidence>
<evidence type="ECO:0000256" key="2">
    <source>
        <dbReference type="SAM" id="Phobius"/>
    </source>
</evidence>
<dbReference type="PROSITE" id="PS50234">
    <property type="entry name" value="VWFA"/>
    <property type="match status" value="1"/>
</dbReference>
<sequence>MRHLILIFCTSLLLLLGSTVDAADTANAGEEIQVLIDVSGSMKQNDPDNLRVDATQLLLNLLPDHARVSLWLFAEKTTPLSHSDNADADWRQQALKASKSIHSRGLYTHIEDAIATTLQNGFAGNGSKNLILLTDGMVDISKDIMVSADSRERILSEWIPKLRERQIKVQTIALSGQTDKELLEKLAFDTGGWHETAESAEQLQRMFLKMAQKVAPKDTVPLEGNRFSIDGSIQEFSVIVFKKKGATPTQLTRPDQHVIDKQSALAEGVAWLDTPGYDLITVKEPAAGNWQISAEMDPDNRVMVLTDLKLQLEGLGNYLPEHDEVSLKLHFTEQEHLINRPDFVDLVSMSLLVDQADPLPIPPLSDQTGFFAKTLTPLPRGKHSLTIIADGKTFKREIVRDIEVMASPIRLEKLIDHAKRLPTLKFVPDIAVLDSASLSIVAEIHPADKPTESRTVSAQNGEWLLPLDSVAAGSSLQIHFNITARTLDGKTITPALAPVTIDDSLFNSPPMPALAEETPKATQEEPGTDAGQHLQAQAKAQDNNWPLIIAIVALANILLGGSAFFIYKFIRAANAKKQQELLERLA</sequence>
<dbReference type="Gene3D" id="3.40.50.410">
    <property type="entry name" value="von Willebrand factor, type A domain"/>
    <property type="match status" value="1"/>
</dbReference>
<dbReference type="Pfam" id="PF00092">
    <property type="entry name" value="VWA"/>
    <property type="match status" value="1"/>
</dbReference>
<dbReference type="CDD" id="cd00198">
    <property type="entry name" value="vWFA"/>
    <property type="match status" value="1"/>
</dbReference>
<evidence type="ECO:0000313" key="5">
    <source>
        <dbReference type="EMBL" id="WAR45941.1"/>
    </source>
</evidence>
<dbReference type="RefSeq" id="WP_255186848.1">
    <property type="nucleotide sequence ID" value="NZ_CP113517.1"/>
</dbReference>
<dbReference type="EMBL" id="CP113517">
    <property type="protein sequence ID" value="WAR45941.1"/>
    <property type="molecule type" value="Genomic_DNA"/>
</dbReference>
<accession>A0ABY7GN68</accession>
<gene>
    <name evidence="5" type="ORF">NM686_005330</name>
</gene>
<dbReference type="SMART" id="SM00327">
    <property type="entry name" value="VWA"/>
    <property type="match status" value="1"/>
</dbReference>
<keyword evidence="2" id="KW-1133">Transmembrane helix</keyword>
<reference evidence="5" key="1">
    <citation type="submission" date="2022-11" db="EMBL/GenBank/DDBJ databases">
        <title>Methylomonas rapida sp. nov., Carotenoid-Producing Obligate Methanotrophs with High Growth Characteristics and Biotechnological Potential.</title>
        <authorList>
            <person name="Tikhonova E.N."/>
            <person name="Suleimanov R.Z."/>
            <person name="Miroshnikov K."/>
            <person name="Oshkin I.Y."/>
            <person name="Belova S.E."/>
            <person name="Danilova O.V."/>
            <person name="Ashikhmin A."/>
            <person name="Konopkin A."/>
            <person name="But S.Y."/>
            <person name="Khmelenina V.N."/>
            <person name="Kuznetsov N."/>
            <person name="Pimenov N.V."/>
            <person name="Dedysh S.N."/>
        </authorList>
    </citation>
    <scope>NUCLEOTIDE SEQUENCE</scope>
    <source>
        <strain evidence="5">MP1</strain>
    </source>
</reference>
<feature type="chain" id="PRO_5045818985" evidence="3">
    <location>
        <begin position="23"/>
        <end position="586"/>
    </location>
</feature>
<dbReference type="InterPro" id="IPR002035">
    <property type="entry name" value="VWF_A"/>
</dbReference>
<feature type="transmembrane region" description="Helical" evidence="2">
    <location>
        <begin position="545"/>
        <end position="567"/>
    </location>
</feature>
<evidence type="ECO:0000259" key="4">
    <source>
        <dbReference type="PROSITE" id="PS50234"/>
    </source>
</evidence>
<proteinExistence type="predicted"/>
<name>A0ABY7GN68_9GAMM</name>
<organism evidence="5 6">
    <name type="scientific">Methylomonas rapida</name>
    <dbReference type="NCBI Taxonomy" id="2963939"/>
    <lineage>
        <taxon>Bacteria</taxon>
        <taxon>Pseudomonadati</taxon>
        <taxon>Pseudomonadota</taxon>
        <taxon>Gammaproteobacteria</taxon>
        <taxon>Methylococcales</taxon>
        <taxon>Methylococcaceae</taxon>
        <taxon>Methylomonas</taxon>
    </lineage>
</organism>
<dbReference type="InterPro" id="IPR036465">
    <property type="entry name" value="vWFA_dom_sf"/>
</dbReference>
<keyword evidence="2" id="KW-0812">Transmembrane</keyword>
<feature type="region of interest" description="Disordered" evidence="1">
    <location>
        <begin position="508"/>
        <end position="537"/>
    </location>
</feature>
<protein>
    <submittedName>
        <fullName evidence="5">VWA domain-containing protein</fullName>
    </submittedName>
</protein>
<keyword evidence="6" id="KW-1185">Reference proteome</keyword>
<feature type="domain" description="VWFA" evidence="4">
    <location>
        <begin position="31"/>
        <end position="214"/>
    </location>
</feature>
<dbReference type="SUPFAM" id="SSF53300">
    <property type="entry name" value="vWA-like"/>
    <property type="match status" value="1"/>
</dbReference>
<feature type="signal peptide" evidence="3">
    <location>
        <begin position="1"/>
        <end position="22"/>
    </location>
</feature>
<evidence type="ECO:0000313" key="6">
    <source>
        <dbReference type="Proteomes" id="UP001162780"/>
    </source>
</evidence>
<keyword evidence="2" id="KW-0472">Membrane</keyword>